<gene>
    <name evidence="1" type="ORF">B0T11DRAFT_78779</name>
</gene>
<proteinExistence type="predicted"/>
<dbReference type="EMBL" id="JAGPXD010000003">
    <property type="protein sequence ID" value="KAH7361891.1"/>
    <property type="molecule type" value="Genomic_DNA"/>
</dbReference>
<evidence type="ECO:0000313" key="1">
    <source>
        <dbReference type="EMBL" id="KAH7361891.1"/>
    </source>
</evidence>
<protein>
    <recommendedName>
        <fullName evidence="3">Ankyrin repeat protein</fullName>
    </recommendedName>
</protein>
<dbReference type="Gene3D" id="1.25.40.20">
    <property type="entry name" value="Ankyrin repeat-containing domain"/>
    <property type="match status" value="1"/>
</dbReference>
<dbReference type="AlphaFoldDB" id="A0A8K0TI55"/>
<keyword evidence="2" id="KW-1185">Reference proteome</keyword>
<name>A0A8K0TI55_9PEZI</name>
<evidence type="ECO:0008006" key="3">
    <source>
        <dbReference type="Google" id="ProtNLM"/>
    </source>
</evidence>
<accession>A0A8K0TI55</accession>
<organism evidence="1 2">
    <name type="scientific">Plectosphaerella cucumerina</name>
    <dbReference type="NCBI Taxonomy" id="40658"/>
    <lineage>
        <taxon>Eukaryota</taxon>
        <taxon>Fungi</taxon>
        <taxon>Dikarya</taxon>
        <taxon>Ascomycota</taxon>
        <taxon>Pezizomycotina</taxon>
        <taxon>Sordariomycetes</taxon>
        <taxon>Hypocreomycetidae</taxon>
        <taxon>Glomerellales</taxon>
        <taxon>Plectosphaerellaceae</taxon>
        <taxon>Plectosphaerella</taxon>
    </lineage>
</organism>
<dbReference type="InterPro" id="IPR036770">
    <property type="entry name" value="Ankyrin_rpt-contain_sf"/>
</dbReference>
<reference evidence="1" key="1">
    <citation type="journal article" date="2021" name="Nat. Commun.">
        <title>Genetic determinants of endophytism in the Arabidopsis root mycobiome.</title>
        <authorList>
            <person name="Mesny F."/>
            <person name="Miyauchi S."/>
            <person name="Thiergart T."/>
            <person name="Pickel B."/>
            <person name="Atanasova L."/>
            <person name="Karlsson M."/>
            <person name="Huettel B."/>
            <person name="Barry K.W."/>
            <person name="Haridas S."/>
            <person name="Chen C."/>
            <person name="Bauer D."/>
            <person name="Andreopoulos W."/>
            <person name="Pangilinan J."/>
            <person name="LaButti K."/>
            <person name="Riley R."/>
            <person name="Lipzen A."/>
            <person name="Clum A."/>
            <person name="Drula E."/>
            <person name="Henrissat B."/>
            <person name="Kohler A."/>
            <person name="Grigoriev I.V."/>
            <person name="Martin F.M."/>
            <person name="Hacquard S."/>
        </authorList>
    </citation>
    <scope>NUCLEOTIDE SEQUENCE</scope>
    <source>
        <strain evidence="1">MPI-CAGE-AT-0016</strain>
    </source>
</reference>
<dbReference type="Proteomes" id="UP000813385">
    <property type="component" value="Unassembled WGS sequence"/>
</dbReference>
<sequence>MGRDPAEMAPLLREAIALGADVDLADTLGQTGLFVHCMGEMGRAQTSPYDRFGRLDVVRVLLESRASLATPHLLAGGQPAPDQPGRLYGCPESGSILWLYALRRGYFELCNLLRNHGVRVPQTDGELEETIDLVTGNWNPQRILDWPTHVAVEPYVGFTGPMFDHLGGSILQYLTECVAPPMSCLHRRFSRQWR</sequence>
<dbReference type="SUPFAM" id="SSF48403">
    <property type="entry name" value="Ankyrin repeat"/>
    <property type="match status" value="1"/>
</dbReference>
<evidence type="ECO:0000313" key="2">
    <source>
        <dbReference type="Proteomes" id="UP000813385"/>
    </source>
</evidence>
<comment type="caution">
    <text evidence="1">The sequence shown here is derived from an EMBL/GenBank/DDBJ whole genome shotgun (WGS) entry which is preliminary data.</text>
</comment>